<dbReference type="EC" id="1.1.1.85" evidence="4"/>
<dbReference type="GO" id="GO:0006102">
    <property type="term" value="P:isocitrate metabolic process"/>
    <property type="evidence" value="ECO:0007669"/>
    <property type="project" value="TreeGrafter"/>
</dbReference>
<name>B8GDU3_METPE</name>
<dbReference type="Gene3D" id="3.40.718.10">
    <property type="entry name" value="Isopropylmalate Dehydrogenase"/>
    <property type="match status" value="1"/>
</dbReference>
<dbReference type="InterPro" id="IPR019818">
    <property type="entry name" value="IsoCit/isopropylmalate_DH_CS"/>
</dbReference>
<evidence type="ECO:0000256" key="1">
    <source>
        <dbReference type="ARBA" id="ARBA00007769"/>
    </source>
</evidence>
<dbReference type="STRING" id="521011.Mpal_2146"/>
<dbReference type="Proteomes" id="UP000002457">
    <property type="component" value="Chromosome"/>
</dbReference>
<reference evidence="4 5" key="1">
    <citation type="journal article" date="2015" name="Genome Announc.">
        <title>Complete Genome Sequence of Methanosphaerula palustris E1-9CT, a Hydrogenotrophic Methanogen Isolated from a Minerotrophic Fen Peatland.</title>
        <authorList>
            <person name="Cadillo-Quiroz H."/>
            <person name="Browne P."/>
            <person name="Kyrpides N."/>
            <person name="Woyke T."/>
            <person name="Goodwin L."/>
            <person name="Detter C."/>
            <person name="Yavitt J.B."/>
            <person name="Zinder S.H."/>
        </authorList>
    </citation>
    <scope>NUCLEOTIDE SEQUENCE [LARGE SCALE GENOMIC DNA]</scope>
    <source>
        <strain evidence="5">ATCC BAA-1556 / DSM 19958 / E1-9c</strain>
    </source>
</reference>
<dbReference type="PROSITE" id="PS00470">
    <property type="entry name" value="IDH_IMDH"/>
    <property type="match status" value="1"/>
</dbReference>
<dbReference type="SUPFAM" id="SSF53659">
    <property type="entry name" value="Isocitrate/Isopropylmalate dehydrogenase-like"/>
    <property type="match status" value="1"/>
</dbReference>
<feature type="domain" description="Isopropylmalate dehydrogenase-like" evidence="3">
    <location>
        <begin position="3"/>
        <end position="314"/>
    </location>
</feature>
<dbReference type="EMBL" id="CP001338">
    <property type="protein sequence ID" value="ACL17444.1"/>
    <property type="molecule type" value="Genomic_DNA"/>
</dbReference>
<dbReference type="eggNOG" id="arCOG01163">
    <property type="taxonomic scope" value="Archaea"/>
</dbReference>
<organism evidence="4 5">
    <name type="scientific">Methanosphaerula palustris (strain ATCC BAA-1556 / DSM 19958 / E1-9c)</name>
    <dbReference type="NCBI Taxonomy" id="521011"/>
    <lineage>
        <taxon>Archaea</taxon>
        <taxon>Methanobacteriati</taxon>
        <taxon>Methanobacteriota</taxon>
        <taxon>Stenosarchaea group</taxon>
        <taxon>Methanomicrobia</taxon>
        <taxon>Methanomicrobiales</taxon>
        <taxon>Methanoregulaceae</taxon>
        <taxon>Methanosphaerula</taxon>
    </lineage>
</organism>
<dbReference type="PANTHER" id="PTHR11835:SF34">
    <property type="entry name" value="ISOCITRATE DEHYDROGENASE [NAD] SUBUNIT ALPHA, MITOCHONDRIAL"/>
    <property type="match status" value="1"/>
</dbReference>
<evidence type="ECO:0000313" key="5">
    <source>
        <dbReference type="Proteomes" id="UP000002457"/>
    </source>
</evidence>
<evidence type="ECO:0000259" key="3">
    <source>
        <dbReference type="SMART" id="SM01329"/>
    </source>
</evidence>
<dbReference type="InterPro" id="IPR024084">
    <property type="entry name" value="IsoPropMal-DH-like_dom"/>
</dbReference>
<dbReference type="GO" id="GO:0006099">
    <property type="term" value="P:tricarboxylic acid cycle"/>
    <property type="evidence" value="ECO:0007669"/>
    <property type="project" value="TreeGrafter"/>
</dbReference>
<dbReference type="OrthoDB" id="6813at2157"/>
<evidence type="ECO:0000256" key="2">
    <source>
        <dbReference type="ARBA" id="ARBA00023002"/>
    </source>
</evidence>
<dbReference type="Pfam" id="PF00180">
    <property type="entry name" value="Iso_dh"/>
    <property type="match status" value="1"/>
</dbReference>
<dbReference type="GO" id="GO:0051287">
    <property type="term" value="F:NAD binding"/>
    <property type="evidence" value="ECO:0007669"/>
    <property type="project" value="InterPro"/>
</dbReference>
<protein>
    <submittedName>
        <fullName evidence="4">3-isopropylmalate dehydrogenase</fullName>
        <ecNumber evidence="4">1.1.1.85</ecNumber>
    </submittedName>
</protein>
<dbReference type="PANTHER" id="PTHR11835">
    <property type="entry name" value="DECARBOXYLATING DEHYDROGENASES-ISOCITRATE, ISOPROPYLMALATE, TARTRATE"/>
    <property type="match status" value="1"/>
</dbReference>
<dbReference type="SMART" id="SM01329">
    <property type="entry name" value="Iso_dh"/>
    <property type="match status" value="1"/>
</dbReference>
<dbReference type="HOGENOM" id="CLU_031953_0_1_2"/>
<dbReference type="GeneID" id="7271626"/>
<evidence type="ECO:0000313" key="4">
    <source>
        <dbReference type="EMBL" id="ACL17444.1"/>
    </source>
</evidence>
<dbReference type="GO" id="GO:0004449">
    <property type="term" value="F:isocitrate dehydrogenase (NAD+) activity"/>
    <property type="evidence" value="ECO:0007669"/>
    <property type="project" value="TreeGrafter"/>
</dbReference>
<proteinExistence type="inferred from homology"/>
<keyword evidence="2 4" id="KW-0560">Oxidoreductase</keyword>
<accession>B8GDU3</accession>
<gene>
    <name evidence="4" type="ordered locus">Mpal_2146</name>
</gene>
<dbReference type="GO" id="GO:0000287">
    <property type="term" value="F:magnesium ion binding"/>
    <property type="evidence" value="ECO:0007669"/>
    <property type="project" value="InterPro"/>
</dbReference>
<dbReference type="GO" id="GO:0003862">
    <property type="term" value="F:3-isopropylmalate dehydrogenase activity"/>
    <property type="evidence" value="ECO:0007669"/>
    <property type="project" value="UniProtKB-EC"/>
</dbReference>
<sequence>MTTIAVVEGDGIGREVVPAAVTVLSTINPDWEWVPVEVGYARWQRTGSSLTSSDLAVMKEVDAVLFGAITTPPGGEYPSVILQIRKALDLYANIRPVRAPGVDLVTVRENTEGLYSGIEWEEEDRACSVRVVSKKGTRRIAARAATLARERNGHLTIGHKANVLRSDQLFLSLCTAVADEYQIPHTTRLIDALCLDVLLHPEAYDVIVTTNLFGDILSDVTGYLAGGLGMLPSANLGDRHALFEPVHGSAPDIAGTGRANPIAAIESGAMMLNHLGYPEQADLIEAAIQAVMLAGIKTPDIGGSADTRTVTRAICRALQSP</sequence>
<dbReference type="KEGG" id="mpl:Mpal_2146"/>
<keyword evidence="5" id="KW-1185">Reference proteome</keyword>
<comment type="similarity">
    <text evidence="1">Belongs to the isocitrate and isopropylmalate dehydrogenases family.</text>
</comment>
<dbReference type="AlphaFoldDB" id="B8GDU3"/>
<dbReference type="RefSeq" id="WP_012618763.1">
    <property type="nucleotide sequence ID" value="NC_011832.1"/>
</dbReference>